<keyword evidence="1" id="KW-0489">Methyltransferase</keyword>
<dbReference type="Pfam" id="PF13578">
    <property type="entry name" value="Methyltransf_24"/>
    <property type="match status" value="1"/>
</dbReference>
<evidence type="ECO:0000313" key="2">
    <source>
        <dbReference type="Proteomes" id="UP000315925"/>
    </source>
</evidence>
<keyword evidence="1" id="KW-0808">Transferase</keyword>
<sequence>MAEPQQMDAEKWIQSLISKVHEQTEWMKFQQQAAAFASLAYGRLWVQAHQSFELGKQSFGFRSIFSKKDSSQLSTASWIVVGKEIAKSALFDPAYYLQQYPDVRLSGVDPLTHFVLYGATEKRNPNPFFDVEYYLQQNPDVAESKINPLYHFICYGWKEGRKPHPRFDPAFYLDKYKDVAEAAINPLSHYLLFGQLEGRIGSPEEERPIDSQQRILISGSLIEIEDWYPYGFSPNPRWGYDKPVHPILYSIIKRSEDHYRSLLTDWVQYADDMLSFPLHDNGSELDPCWENSSFPPLDAIALFGIIATTKPALFLEIGSGFTTRWAYAAKARYSPLTKLVSIDPNPRVKVDTLCQQLFRKPLHEVPLDIFEQLEAGDILFVDGTHRILQGSDATIFFLEILPILKAGVIIHLHDIFLPFDYPPHWQNRFYSEQYVLGSILLVASEKYRILFPSFYVSQHQELLKILDPLWINPKLHSLKPKGGSFWFVKH</sequence>
<dbReference type="InterPro" id="IPR029063">
    <property type="entry name" value="SAM-dependent_MTases_sf"/>
</dbReference>
<dbReference type="RefSeq" id="WP_143958191.1">
    <property type="nucleotide sequence ID" value="NZ_CP037899.1"/>
</dbReference>
<name>A0A516TJX3_9BACT</name>
<evidence type="ECO:0000313" key="1">
    <source>
        <dbReference type="EMBL" id="QDQ41525.1"/>
    </source>
</evidence>
<gene>
    <name evidence="1" type="ORF">kam1_270</name>
</gene>
<proteinExistence type="predicted"/>
<protein>
    <submittedName>
        <fullName evidence="1">Methyltransferase family protein</fullName>
    </submittedName>
</protein>
<dbReference type="EMBL" id="CP037899">
    <property type="protein sequence ID" value="QDQ41525.1"/>
    <property type="molecule type" value="Genomic_DNA"/>
</dbReference>
<dbReference type="GO" id="GO:0008168">
    <property type="term" value="F:methyltransferase activity"/>
    <property type="evidence" value="ECO:0007669"/>
    <property type="project" value="UniProtKB-KW"/>
</dbReference>
<dbReference type="GO" id="GO:0032259">
    <property type="term" value="P:methylation"/>
    <property type="evidence" value="ECO:0007669"/>
    <property type="project" value="UniProtKB-KW"/>
</dbReference>
<reference evidence="2" key="1">
    <citation type="submission" date="2019-03" db="EMBL/GenBank/DDBJ databases">
        <title>Complete genome of Methylacidiphilum kamchatkense Kam1.</title>
        <authorList>
            <person name="Kruse T."/>
            <person name="Murarilal Ratnadevi C."/>
            <person name="Erikstad H.-A."/>
            <person name="Birkeland N.-K."/>
        </authorList>
    </citation>
    <scope>NUCLEOTIDE SEQUENCE [LARGE SCALE GENOMIC DNA]</scope>
    <source>
        <strain evidence="2">kam1</strain>
    </source>
</reference>
<organism evidence="1 2">
    <name type="scientific">Methylacidiphilum kamchatkense Kam1</name>
    <dbReference type="NCBI Taxonomy" id="1202785"/>
    <lineage>
        <taxon>Bacteria</taxon>
        <taxon>Pseudomonadati</taxon>
        <taxon>Verrucomicrobiota</taxon>
        <taxon>Methylacidiphilae</taxon>
        <taxon>Methylacidiphilales</taxon>
        <taxon>Methylacidiphilaceae</taxon>
        <taxon>Methylacidiphilum (ex Ratnadevi et al. 2023)</taxon>
    </lineage>
</organism>
<dbReference type="Gene3D" id="3.40.50.150">
    <property type="entry name" value="Vaccinia Virus protein VP39"/>
    <property type="match status" value="1"/>
</dbReference>
<dbReference type="SUPFAM" id="SSF53335">
    <property type="entry name" value="S-adenosyl-L-methionine-dependent methyltransferases"/>
    <property type="match status" value="1"/>
</dbReference>
<dbReference type="KEGG" id="mkc:kam1_270"/>
<accession>A0A516TJX3</accession>
<dbReference type="Proteomes" id="UP000315925">
    <property type="component" value="Chromosome"/>
</dbReference>
<dbReference type="AlphaFoldDB" id="A0A516TJX3"/>